<protein>
    <recommendedName>
        <fullName evidence="1">DJ-1/PfpI domain-containing protein</fullName>
    </recommendedName>
</protein>
<organism evidence="2 3">
    <name type="scientific">Virgisporangium aurantiacum</name>
    <dbReference type="NCBI Taxonomy" id="175570"/>
    <lineage>
        <taxon>Bacteria</taxon>
        <taxon>Bacillati</taxon>
        <taxon>Actinomycetota</taxon>
        <taxon>Actinomycetes</taxon>
        <taxon>Micromonosporales</taxon>
        <taxon>Micromonosporaceae</taxon>
        <taxon>Virgisporangium</taxon>
    </lineage>
</organism>
<dbReference type="SUPFAM" id="SSF52317">
    <property type="entry name" value="Class I glutamine amidotransferase-like"/>
    <property type="match status" value="1"/>
</dbReference>
<name>A0A8J3ZD91_9ACTN</name>
<dbReference type="Pfam" id="PF01965">
    <property type="entry name" value="DJ-1_PfpI"/>
    <property type="match status" value="1"/>
</dbReference>
<dbReference type="GO" id="GO:0006355">
    <property type="term" value="P:regulation of DNA-templated transcription"/>
    <property type="evidence" value="ECO:0007669"/>
    <property type="project" value="TreeGrafter"/>
</dbReference>
<gene>
    <name evidence="2" type="ORF">Vau01_093630</name>
</gene>
<feature type="domain" description="DJ-1/PfpI" evidence="1">
    <location>
        <begin position="5"/>
        <end position="164"/>
    </location>
</feature>
<dbReference type="CDD" id="cd03139">
    <property type="entry name" value="GATase1_PfpI_2"/>
    <property type="match status" value="1"/>
</dbReference>
<accession>A0A8J3ZD91</accession>
<sequence length="311" mass="34159">MPDRRKVAILLFDGVQIIDYTGPYEVLGQAGMEVFTVAVEPEMITTAMGMRVMPHYAMDNAPAADVLLIPGGEVGPTQENPSVIRWIQKRSERAEYVMSVCNGAYILAKTGLLDGLTATTFYDLQDGLSAIAPTVTVVRDQRYADNGKFITTAGISSGIDGSLHLVSKLFGRGRAQMVALNMEYDWQPDSTYARANLADRHIRTVFRRNLLLDTPPGVSATVLSTEGSAREWEVRWEVRGASSAVELVRLVGAQLGAGEWVARNSTDTGGWEFTDDEGIKWHGAVDVRSIRDEVFTIGLTVEHTGARERHR</sequence>
<dbReference type="EMBL" id="BOPG01000071">
    <property type="protein sequence ID" value="GIJ61847.1"/>
    <property type="molecule type" value="Genomic_DNA"/>
</dbReference>
<reference evidence="2" key="1">
    <citation type="submission" date="2021-01" db="EMBL/GenBank/DDBJ databases">
        <title>Whole genome shotgun sequence of Virgisporangium aurantiacum NBRC 16421.</title>
        <authorList>
            <person name="Komaki H."/>
            <person name="Tamura T."/>
        </authorList>
    </citation>
    <scope>NUCLEOTIDE SEQUENCE</scope>
    <source>
        <strain evidence="2">NBRC 16421</strain>
    </source>
</reference>
<dbReference type="InterPro" id="IPR052158">
    <property type="entry name" value="INH-QAR"/>
</dbReference>
<dbReference type="AlphaFoldDB" id="A0A8J3ZD91"/>
<evidence type="ECO:0000313" key="2">
    <source>
        <dbReference type="EMBL" id="GIJ61847.1"/>
    </source>
</evidence>
<proteinExistence type="predicted"/>
<dbReference type="InterPro" id="IPR029062">
    <property type="entry name" value="Class_I_gatase-like"/>
</dbReference>
<dbReference type="PANTHER" id="PTHR43130:SF3">
    <property type="entry name" value="HTH-TYPE TRANSCRIPTIONAL REGULATOR RV1931C"/>
    <property type="match status" value="1"/>
</dbReference>
<evidence type="ECO:0000313" key="3">
    <source>
        <dbReference type="Proteomes" id="UP000612585"/>
    </source>
</evidence>
<keyword evidence="3" id="KW-1185">Reference proteome</keyword>
<dbReference type="Proteomes" id="UP000612585">
    <property type="component" value="Unassembled WGS sequence"/>
</dbReference>
<comment type="caution">
    <text evidence="2">The sequence shown here is derived from an EMBL/GenBank/DDBJ whole genome shotgun (WGS) entry which is preliminary data.</text>
</comment>
<dbReference type="InterPro" id="IPR002818">
    <property type="entry name" value="DJ-1/PfpI"/>
</dbReference>
<dbReference type="PANTHER" id="PTHR43130">
    <property type="entry name" value="ARAC-FAMILY TRANSCRIPTIONAL REGULATOR"/>
    <property type="match status" value="1"/>
</dbReference>
<dbReference type="Gene3D" id="3.40.50.880">
    <property type="match status" value="1"/>
</dbReference>
<dbReference type="RefSeq" id="WP_204007070.1">
    <property type="nucleotide sequence ID" value="NZ_BOPG01000071.1"/>
</dbReference>
<evidence type="ECO:0000259" key="1">
    <source>
        <dbReference type="Pfam" id="PF01965"/>
    </source>
</evidence>